<dbReference type="EMBL" id="LT934425">
    <property type="protein sequence ID" value="SOH05653.1"/>
    <property type="molecule type" value="Genomic_DNA"/>
</dbReference>
<comment type="pathway">
    <text evidence="1 12">Purine metabolism; IMP biosynthesis via de novo pathway; 5-amino-1-(5-phospho-D-ribosyl)imidazole from N(2)-formyl-N(1)-(5-phospho-D-ribosyl)glycinamide: step 2/2.</text>
</comment>
<accession>A0A2C9CJA3</accession>
<sequence>MEEETGKEKIMKEKTKKSVSYKDAGVDIDTKGCFTSNIYSKMQTTFDGRVIENPGGFGGLFALNSRLKKYRQPVLVSSSDGVGTKLKIAFMMNKHDTIGIDLVAMCVNDVVVLGAEPLFFLDYLASSKIIPEVLHEVIDGIVEGCRQAGCSLIGGETPEMPGFYQKGEYDIAGFVVGVVEKDEIINGKNITPGDVVLGLGSNGIHSNGYSLVRKIFFEEAGMKPSRSLRKYGLKTTLGEEILKPTRIYVKAILKILNKYKNKTVIKGMAHITGGGLLENIPRILPEGCSVKIDKTRWDIPAIFKIMQDIGNINEREMFRVFNMGIGMALIVSALDVKKIMNDLNAAGESVSVIGEVTEGERSVQVI</sequence>
<dbReference type="GO" id="GO:0006189">
    <property type="term" value="P:'de novo' IMP biosynthetic process"/>
    <property type="evidence" value="ECO:0007669"/>
    <property type="project" value="UniProtKB-UniRule"/>
</dbReference>
<dbReference type="GO" id="GO:0004641">
    <property type="term" value="F:phosphoribosylformylglycinamidine cyclo-ligase activity"/>
    <property type="evidence" value="ECO:0007669"/>
    <property type="project" value="UniProtKB-UniRule"/>
</dbReference>
<evidence type="ECO:0000313" key="15">
    <source>
        <dbReference type="EMBL" id="QII13318.1"/>
    </source>
</evidence>
<dbReference type="HAMAP" id="MF_00741">
    <property type="entry name" value="AIRS"/>
    <property type="match status" value="1"/>
</dbReference>
<dbReference type="InterPro" id="IPR036676">
    <property type="entry name" value="PurM-like_C_sf"/>
</dbReference>
<dbReference type="AlphaFoldDB" id="A0A2C9CJA3"/>
<keyword evidence="7 12" id="KW-0067">ATP-binding</keyword>
<dbReference type="InterPro" id="IPR016188">
    <property type="entry name" value="PurM-like_N"/>
</dbReference>
<gene>
    <name evidence="12 16" type="primary">purM</name>
    <name evidence="15" type="ORF">KsCSTR_39390</name>
    <name evidence="16" type="ORF">KSMBR1_3176</name>
</gene>
<dbReference type="SUPFAM" id="SSF56042">
    <property type="entry name" value="PurM C-terminal domain-like"/>
    <property type="match status" value="1"/>
</dbReference>
<reference evidence="17" key="2">
    <citation type="submission" date="2017-10" db="EMBL/GenBank/DDBJ databases">
        <authorList>
            <person name="Frank J."/>
        </authorList>
    </citation>
    <scope>NUCLEOTIDE SEQUENCE [LARGE SCALE GENOMIC DNA]</scope>
</reference>
<evidence type="ECO:0000256" key="12">
    <source>
        <dbReference type="HAMAP-Rule" id="MF_00741"/>
    </source>
</evidence>
<evidence type="ECO:0000256" key="3">
    <source>
        <dbReference type="ARBA" id="ARBA00013047"/>
    </source>
</evidence>
<dbReference type="InterPro" id="IPR010918">
    <property type="entry name" value="PurM-like_C_dom"/>
</dbReference>
<dbReference type="Pfam" id="PF00586">
    <property type="entry name" value="AIRS"/>
    <property type="match status" value="1"/>
</dbReference>
<dbReference type="InterPro" id="IPR036921">
    <property type="entry name" value="PurM-like_N_sf"/>
</dbReference>
<evidence type="ECO:0000313" key="18">
    <source>
        <dbReference type="Proteomes" id="UP000501926"/>
    </source>
</evidence>
<protein>
    <recommendedName>
        <fullName evidence="4 12">Phosphoribosylformylglycinamidine cyclo-ligase</fullName>
        <ecNumber evidence="3 12">6.3.3.1</ecNumber>
    </recommendedName>
    <alternativeName>
        <fullName evidence="9 12">AIR synthase</fullName>
    </alternativeName>
    <alternativeName>
        <fullName evidence="10 12">AIRS</fullName>
    </alternativeName>
    <alternativeName>
        <fullName evidence="8 12">Phosphoribosyl-aminoimidazole synthetase</fullName>
    </alternativeName>
</protein>
<dbReference type="CDD" id="cd02196">
    <property type="entry name" value="PurM"/>
    <property type="match status" value="1"/>
</dbReference>
<dbReference type="GO" id="GO:0005829">
    <property type="term" value="C:cytosol"/>
    <property type="evidence" value="ECO:0007669"/>
    <property type="project" value="TreeGrafter"/>
</dbReference>
<dbReference type="EMBL" id="CP049055">
    <property type="protein sequence ID" value="QII13318.1"/>
    <property type="molecule type" value="Genomic_DNA"/>
</dbReference>
<evidence type="ECO:0000256" key="7">
    <source>
        <dbReference type="ARBA" id="ARBA00022840"/>
    </source>
</evidence>
<dbReference type="UniPathway" id="UPA00074">
    <property type="reaction ID" value="UER00129"/>
</dbReference>
<dbReference type="FunFam" id="3.30.1330.10:FF:000001">
    <property type="entry name" value="Phosphoribosylformylglycinamidine cyclo-ligase"/>
    <property type="match status" value="1"/>
</dbReference>
<dbReference type="InterPro" id="IPR004733">
    <property type="entry name" value="PurM_cligase"/>
</dbReference>
<dbReference type="Gene3D" id="3.90.650.10">
    <property type="entry name" value="PurM-like C-terminal domain"/>
    <property type="match status" value="1"/>
</dbReference>
<evidence type="ECO:0000256" key="5">
    <source>
        <dbReference type="ARBA" id="ARBA00022598"/>
    </source>
</evidence>
<comment type="catalytic activity">
    <reaction evidence="11 12">
        <text>2-formamido-N(1)-(5-O-phospho-beta-D-ribosyl)acetamidine + ATP = 5-amino-1-(5-phospho-beta-D-ribosyl)imidazole + ADP + phosphate + H(+)</text>
        <dbReference type="Rhea" id="RHEA:23032"/>
        <dbReference type="ChEBI" id="CHEBI:15378"/>
        <dbReference type="ChEBI" id="CHEBI:30616"/>
        <dbReference type="ChEBI" id="CHEBI:43474"/>
        <dbReference type="ChEBI" id="CHEBI:137981"/>
        <dbReference type="ChEBI" id="CHEBI:147287"/>
        <dbReference type="ChEBI" id="CHEBI:456216"/>
        <dbReference type="EC" id="6.3.3.1"/>
    </reaction>
</comment>
<name>A0A2C9CJA3_KUEST</name>
<proteinExistence type="inferred from homology"/>
<dbReference type="KEGG" id="kst:KSMBR1_3176"/>
<evidence type="ECO:0000256" key="2">
    <source>
        <dbReference type="ARBA" id="ARBA00010280"/>
    </source>
</evidence>
<comment type="subcellular location">
    <subcellularLocation>
        <location evidence="12">Cytoplasm</location>
    </subcellularLocation>
</comment>
<dbReference type="PANTHER" id="PTHR10520">
    <property type="entry name" value="TRIFUNCTIONAL PURINE BIOSYNTHETIC PROTEIN ADENOSINE-3-RELATED"/>
    <property type="match status" value="1"/>
</dbReference>
<reference evidence="15 18" key="3">
    <citation type="submission" date="2020-02" db="EMBL/GenBank/DDBJ databases">
        <title>Newly sequenced genome of strain CSTR1 showed variability in Candidatus Kuenenia stuttgartiensis genomes.</title>
        <authorList>
            <person name="Ding C."/>
            <person name="Adrian L."/>
        </authorList>
    </citation>
    <scope>NUCLEOTIDE SEQUENCE [LARGE SCALE GENOMIC DNA]</scope>
    <source>
        <strain evidence="15 18">CSTR1</strain>
    </source>
</reference>
<dbReference type="SUPFAM" id="SSF55326">
    <property type="entry name" value="PurM N-terminal domain-like"/>
    <property type="match status" value="1"/>
</dbReference>
<dbReference type="Pfam" id="PF02769">
    <property type="entry name" value="AIRS_C"/>
    <property type="match status" value="1"/>
</dbReference>
<keyword evidence="5 12" id="KW-0436">Ligase</keyword>
<dbReference type="EC" id="6.3.3.1" evidence="3 12"/>
<evidence type="ECO:0000256" key="8">
    <source>
        <dbReference type="ARBA" id="ARBA00031908"/>
    </source>
</evidence>
<dbReference type="PANTHER" id="PTHR10520:SF12">
    <property type="entry name" value="TRIFUNCTIONAL PURINE BIOSYNTHETIC PROTEIN ADENOSINE-3"/>
    <property type="match status" value="1"/>
</dbReference>
<evidence type="ECO:0000256" key="10">
    <source>
        <dbReference type="ARBA" id="ARBA00033093"/>
    </source>
</evidence>
<evidence type="ECO:0000256" key="4">
    <source>
        <dbReference type="ARBA" id="ARBA00020367"/>
    </source>
</evidence>
<feature type="domain" description="PurM-like C-terminal" evidence="14">
    <location>
        <begin position="192"/>
        <end position="362"/>
    </location>
</feature>
<keyword evidence="17" id="KW-1185">Reference proteome</keyword>
<evidence type="ECO:0000259" key="14">
    <source>
        <dbReference type="Pfam" id="PF02769"/>
    </source>
</evidence>
<evidence type="ECO:0000256" key="9">
    <source>
        <dbReference type="ARBA" id="ARBA00032931"/>
    </source>
</evidence>
<dbReference type="FunFam" id="3.90.650.10:FF:000001">
    <property type="entry name" value="Phosphoribosylformylglycinamidine cyclo-ligase"/>
    <property type="match status" value="1"/>
</dbReference>
<dbReference type="GO" id="GO:0046084">
    <property type="term" value="P:adenine biosynthetic process"/>
    <property type="evidence" value="ECO:0007669"/>
    <property type="project" value="TreeGrafter"/>
</dbReference>
<evidence type="ECO:0000256" key="1">
    <source>
        <dbReference type="ARBA" id="ARBA00004686"/>
    </source>
</evidence>
<keyword evidence="12" id="KW-0963">Cytoplasm</keyword>
<keyword evidence="6 12" id="KW-0547">Nucleotide-binding</keyword>
<feature type="domain" description="PurM-like N-terminal" evidence="13">
    <location>
        <begin position="74"/>
        <end position="179"/>
    </location>
</feature>
<dbReference type="GO" id="GO:0005524">
    <property type="term" value="F:ATP binding"/>
    <property type="evidence" value="ECO:0007669"/>
    <property type="project" value="UniProtKB-KW"/>
</dbReference>
<evidence type="ECO:0000313" key="16">
    <source>
        <dbReference type="EMBL" id="SOH05653.1"/>
    </source>
</evidence>
<evidence type="ECO:0000313" key="17">
    <source>
        <dbReference type="Proteomes" id="UP000221734"/>
    </source>
</evidence>
<dbReference type="Proteomes" id="UP000501926">
    <property type="component" value="Chromosome"/>
</dbReference>
<dbReference type="Proteomes" id="UP000221734">
    <property type="component" value="Chromosome Kuenenia_stuttgartiensis_MBR1"/>
</dbReference>
<comment type="similarity">
    <text evidence="2 12">Belongs to the AIR synthase family.</text>
</comment>
<organism evidence="16 17">
    <name type="scientific">Kuenenia stuttgartiensis</name>
    <dbReference type="NCBI Taxonomy" id="174633"/>
    <lineage>
        <taxon>Bacteria</taxon>
        <taxon>Pseudomonadati</taxon>
        <taxon>Planctomycetota</taxon>
        <taxon>Candidatus Brocadiia</taxon>
        <taxon>Candidatus Brocadiales</taxon>
        <taxon>Candidatus Brocadiaceae</taxon>
        <taxon>Candidatus Kuenenia</taxon>
    </lineage>
</organism>
<evidence type="ECO:0000256" key="11">
    <source>
        <dbReference type="ARBA" id="ARBA00049057"/>
    </source>
</evidence>
<dbReference type="GO" id="GO:0004637">
    <property type="term" value="F:phosphoribosylamine-glycine ligase activity"/>
    <property type="evidence" value="ECO:0007669"/>
    <property type="project" value="TreeGrafter"/>
</dbReference>
<reference evidence="16" key="1">
    <citation type="submission" date="2017-10" db="EMBL/GenBank/DDBJ databases">
        <authorList>
            <person name="Banno H."/>
            <person name="Chua N.-H."/>
        </authorList>
    </citation>
    <scope>NUCLEOTIDE SEQUENCE [LARGE SCALE GENOMIC DNA]</scope>
    <source>
        <strain evidence="16">Kuenenia_mbr1_ru-nijmegen</strain>
    </source>
</reference>
<keyword evidence="12" id="KW-0658">Purine biosynthesis</keyword>
<evidence type="ECO:0000256" key="6">
    <source>
        <dbReference type="ARBA" id="ARBA00022741"/>
    </source>
</evidence>
<dbReference type="NCBIfam" id="TIGR00878">
    <property type="entry name" value="purM"/>
    <property type="match status" value="1"/>
</dbReference>
<evidence type="ECO:0000259" key="13">
    <source>
        <dbReference type="Pfam" id="PF00586"/>
    </source>
</evidence>
<dbReference type="Gene3D" id="3.30.1330.10">
    <property type="entry name" value="PurM-like, N-terminal domain"/>
    <property type="match status" value="1"/>
</dbReference>